<dbReference type="EMBL" id="JANQDX010000013">
    <property type="protein sequence ID" value="KAL0913388.1"/>
    <property type="molecule type" value="Genomic_DNA"/>
</dbReference>
<reference evidence="2 3" key="1">
    <citation type="journal article" date="2024" name="Plant Biotechnol. J.">
        <title>Dendrobium thyrsiflorum genome and its molecular insights into genes involved in important horticultural traits.</title>
        <authorList>
            <person name="Chen B."/>
            <person name="Wang J.Y."/>
            <person name="Zheng P.J."/>
            <person name="Li K.L."/>
            <person name="Liang Y.M."/>
            <person name="Chen X.F."/>
            <person name="Zhang C."/>
            <person name="Zhao X."/>
            <person name="He X."/>
            <person name="Zhang G.Q."/>
            <person name="Liu Z.J."/>
            <person name="Xu Q."/>
        </authorList>
    </citation>
    <scope>NUCLEOTIDE SEQUENCE [LARGE SCALE GENOMIC DNA]</scope>
    <source>
        <strain evidence="2">GZMU011</strain>
    </source>
</reference>
<gene>
    <name evidence="2" type="ORF">M5K25_016846</name>
</gene>
<proteinExistence type="predicted"/>
<evidence type="ECO:0000256" key="1">
    <source>
        <dbReference type="SAM" id="MobiDB-lite"/>
    </source>
</evidence>
<evidence type="ECO:0000313" key="3">
    <source>
        <dbReference type="Proteomes" id="UP001552299"/>
    </source>
</evidence>
<name>A0ABD0UL94_DENTH</name>
<sequence length="153" mass="15709">MDSVTVASFCRLSRTTVSAKSLVSSSVFPSGTSTIYDSSTTVHKPPPLSRSDSPNSVTDAVLAADDGESGDPLFFVEYVEPLGAGARRKAGDDSNLAKAADANLAAFHNGAAADKGKGTVAGVTPPGSTSGLTYSDPIGKNGKERIWGGRRKF</sequence>
<organism evidence="2 3">
    <name type="scientific">Dendrobium thyrsiflorum</name>
    <name type="common">Pinecone-like raceme dendrobium</name>
    <name type="synonym">Orchid</name>
    <dbReference type="NCBI Taxonomy" id="117978"/>
    <lineage>
        <taxon>Eukaryota</taxon>
        <taxon>Viridiplantae</taxon>
        <taxon>Streptophyta</taxon>
        <taxon>Embryophyta</taxon>
        <taxon>Tracheophyta</taxon>
        <taxon>Spermatophyta</taxon>
        <taxon>Magnoliopsida</taxon>
        <taxon>Liliopsida</taxon>
        <taxon>Asparagales</taxon>
        <taxon>Orchidaceae</taxon>
        <taxon>Epidendroideae</taxon>
        <taxon>Malaxideae</taxon>
        <taxon>Dendrobiinae</taxon>
        <taxon>Dendrobium</taxon>
    </lineage>
</organism>
<evidence type="ECO:0000313" key="2">
    <source>
        <dbReference type="EMBL" id="KAL0913388.1"/>
    </source>
</evidence>
<feature type="region of interest" description="Disordered" evidence="1">
    <location>
        <begin position="34"/>
        <end position="57"/>
    </location>
</feature>
<dbReference type="Proteomes" id="UP001552299">
    <property type="component" value="Unassembled WGS sequence"/>
</dbReference>
<accession>A0ABD0UL94</accession>
<keyword evidence="3" id="KW-1185">Reference proteome</keyword>
<comment type="caution">
    <text evidence="2">The sequence shown here is derived from an EMBL/GenBank/DDBJ whole genome shotgun (WGS) entry which is preliminary data.</text>
</comment>
<protein>
    <submittedName>
        <fullName evidence="2">Uncharacterized protein</fullName>
    </submittedName>
</protein>
<feature type="region of interest" description="Disordered" evidence="1">
    <location>
        <begin position="115"/>
        <end position="153"/>
    </location>
</feature>
<dbReference type="AlphaFoldDB" id="A0ABD0UL94"/>